<feature type="signal peptide" evidence="1">
    <location>
        <begin position="1"/>
        <end position="21"/>
    </location>
</feature>
<dbReference type="AlphaFoldDB" id="A0A552X019"/>
<name>A0A552X019_9GAMM</name>
<keyword evidence="3" id="KW-1185">Reference proteome</keyword>
<feature type="chain" id="PRO_5022236462" description="YbjN domain-containing protein" evidence="1">
    <location>
        <begin position="22"/>
        <end position="164"/>
    </location>
</feature>
<protein>
    <recommendedName>
        <fullName evidence="4">YbjN domain-containing protein</fullName>
    </recommendedName>
</protein>
<proteinExistence type="predicted"/>
<comment type="caution">
    <text evidence="2">The sequence shown here is derived from an EMBL/GenBank/DDBJ whole genome shotgun (WGS) entry which is preliminary data.</text>
</comment>
<evidence type="ECO:0000313" key="3">
    <source>
        <dbReference type="Proteomes" id="UP000320359"/>
    </source>
</evidence>
<dbReference type="OrthoDB" id="7619699at2"/>
<dbReference type="RefSeq" id="WP_143236511.1">
    <property type="nucleotide sequence ID" value="NZ_VJWL01000004.1"/>
</dbReference>
<accession>A0A552X019</accession>
<evidence type="ECO:0000256" key="1">
    <source>
        <dbReference type="SAM" id="SignalP"/>
    </source>
</evidence>
<dbReference type="Proteomes" id="UP000320359">
    <property type="component" value="Unassembled WGS sequence"/>
</dbReference>
<keyword evidence="1" id="KW-0732">Signal</keyword>
<evidence type="ECO:0000313" key="2">
    <source>
        <dbReference type="EMBL" id="TRW48189.1"/>
    </source>
</evidence>
<evidence type="ECO:0008006" key="4">
    <source>
        <dbReference type="Google" id="ProtNLM"/>
    </source>
</evidence>
<sequence length="164" mass="17883">MTVSPYIAVLAAALVIPTAGAQQSQLVTGMDLVTAQRIVAALDGQIRDVVSTPTELDIVAIDPTGLIFTIEGRVCENSKCAGVEFIVSYDLDAPPDYKLMNECAQNTVAARFSIFDNGLYIQRYEILDHGQHFNNLVLSLEVTLDIGEAAADCYFGDDYDDWGW</sequence>
<organism evidence="2 3">
    <name type="scientific">Aliidiomarina halalkaliphila</name>
    <dbReference type="NCBI Taxonomy" id="2593535"/>
    <lineage>
        <taxon>Bacteria</taxon>
        <taxon>Pseudomonadati</taxon>
        <taxon>Pseudomonadota</taxon>
        <taxon>Gammaproteobacteria</taxon>
        <taxon>Alteromonadales</taxon>
        <taxon>Idiomarinaceae</taxon>
        <taxon>Aliidiomarina</taxon>
    </lineage>
</organism>
<gene>
    <name evidence="2" type="ORF">FM042_11075</name>
</gene>
<dbReference type="EMBL" id="VJWL01000004">
    <property type="protein sequence ID" value="TRW48189.1"/>
    <property type="molecule type" value="Genomic_DNA"/>
</dbReference>
<reference evidence="2 3" key="1">
    <citation type="submission" date="2019-07" db="EMBL/GenBank/DDBJ databases">
        <authorList>
            <person name="Yang M."/>
            <person name="Zhao D."/>
            <person name="Xiang H."/>
        </authorList>
    </citation>
    <scope>NUCLEOTIDE SEQUENCE [LARGE SCALE GENOMIC DNA]</scope>
    <source>
        <strain evidence="2 3">IM1326</strain>
    </source>
</reference>